<dbReference type="AlphaFoldDB" id="A0A518AI02"/>
<dbReference type="InterPro" id="IPR013784">
    <property type="entry name" value="Carb-bd-like_fold"/>
</dbReference>
<dbReference type="Proteomes" id="UP000315750">
    <property type="component" value="Chromosome"/>
</dbReference>
<dbReference type="Gene3D" id="2.60.40.1120">
    <property type="entry name" value="Carboxypeptidase-like, regulatory domain"/>
    <property type="match status" value="2"/>
</dbReference>
<keyword evidence="3" id="KW-1185">Reference proteome</keyword>
<dbReference type="SUPFAM" id="SSF49464">
    <property type="entry name" value="Carboxypeptidase regulatory domain-like"/>
    <property type="match status" value="1"/>
</dbReference>
<accession>A0A518AI02</accession>
<gene>
    <name evidence="2" type="ORF">Pan181_05420</name>
</gene>
<evidence type="ECO:0000313" key="3">
    <source>
        <dbReference type="Proteomes" id="UP000315750"/>
    </source>
</evidence>
<dbReference type="KEGG" id="amuc:Pan181_05420"/>
<dbReference type="SUPFAM" id="SSF49452">
    <property type="entry name" value="Starch-binding domain-like"/>
    <property type="match status" value="1"/>
</dbReference>
<feature type="signal peptide" evidence="1">
    <location>
        <begin position="1"/>
        <end position="21"/>
    </location>
</feature>
<evidence type="ECO:0000313" key="2">
    <source>
        <dbReference type="EMBL" id="QDU54361.1"/>
    </source>
</evidence>
<evidence type="ECO:0000256" key="1">
    <source>
        <dbReference type="SAM" id="SignalP"/>
    </source>
</evidence>
<feature type="chain" id="PRO_5021813295" evidence="1">
    <location>
        <begin position="22"/>
        <end position="463"/>
    </location>
</feature>
<reference evidence="2 3" key="1">
    <citation type="submission" date="2019-02" db="EMBL/GenBank/DDBJ databases">
        <title>Deep-cultivation of Planctomycetes and their phenomic and genomic characterization uncovers novel biology.</title>
        <authorList>
            <person name="Wiegand S."/>
            <person name="Jogler M."/>
            <person name="Boedeker C."/>
            <person name="Pinto D."/>
            <person name="Vollmers J."/>
            <person name="Rivas-Marin E."/>
            <person name="Kohn T."/>
            <person name="Peeters S.H."/>
            <person name="Heuer A."/>
            <person name="Rast P."/>
            <person name="Oberbeckmann S."/>
            <person name="Bunk B."/>
            <person name="Jeske O."/>
            <person name="Meyerdierks A."/>
            <person name="Storesund J.E."/>
            <person name="Kallscheuer N."/>
            <person name="Luecker S."/>
            <person name="Lage O.M."/>
            <person name="Pohl T."/>
            <person name="Merkel B.J."/>
            <person name="Hornburger P."/>
            <person name="Mueller R.-W."/>
            <person name="Bruemmer F."/>
            <person name="Labrenz M."/>
            <person name="Spormann A.M."/>
            <person name="Op den Camp H."/>
            <person name="Overmann J."/>
            <person name="Amann R."/>
            <person name="Jetten M.S.M."/>
            <person name="Mascher T."/>
            <person name="Medema M.H."/>
            <person name="Devos D.P."/>
            <person name="Kaster A.-K."/>
            <person name="Ovreas L."/>
            <person name="Rohde M."/>
            <person name="Galperin M.Y."/>
            <person name="Jogler C."/>
        </authorList>
    </citation>
    <scope>NUCLEOTIDE SEQUENCE [LARGE SCALE GENOMIC DNA]</scope>
    <source>
        <strain evidence="2 3">Pan181</strain>
    </source>
</reference>
<sequence length="463" mass="50390" precursor="true">MLRRSTPLLLVLLLVTSPASALITGNVGNDPIDIPDWPAGAAECFNLPQRVAYWEGPPFGGGQYHGEFRGDTDALNTALEKFAAVESPNKRIIVESGVGGSFWLNSNRYSNKVDQAKIDWTFVVWRSESWNHLSASPPMINPTSAADREIGAPAEFTIYTGGNIDWDQVQLPTGIKVIDRRLEAHGYSLEDGLVVEGTLTDLATGEPLVGTIQIDPAGDLQERKPTTLTTDDQGHWVSKIQTPGTYRVTASCDEYVSRQVGYVVYRNQPQWVDQSTQLSRGGEIAGRVLISSDEPLPGATVDLRHFATPAGERYDLPERKLTTTTNERGEFHFSSIPLGSVTVAFGKQGYSQNGLSPSVKVPSDDNDLQLVAAGNLTVTVQFASGEKPDEYLVEIEPEGGNAVGKWGGSSQIDANNQATFQNIPPGTYEVWGHPNPTNESQHTERQTVEIKGGETLTREIKAK</sequence>
<dbReference type="Pfam" id="PF13620">
    <property type="entry name" value="CarboxypepD_reg"/>
    <property type="match status" value="1"/>
</dbReference>
<protein>
    <submittedName>
        <fullName evidence="2">Cna protein B-type domain protein</fullName>
    </submittedName>
</protein>
<name>A0A518AI02_9BACT</name>
<organism evidence="2 3">
    <name type="scientific">Aeoliella mucimassa</name>
    <dbReference type="NCBI Taxonomy" id="2527972"/>
    <lineage>
        <taxon>Bacteria</taxon>
        <taxon>Pseudomonadati</taxon>
        <taxon>Planctomycetota</taxon>
        <taxon>Planctomycetia</taxon>
        <taxon>Pirellulales</taxon>
        <taxon>Lacipirellulaceae</taxon>
        <taxon>Aeoliella</taxon>
    </lineage>
</organism>
<dbReference type="RefSeq" id="WP_197528849.1">
    <property type="nucleotide sequence ID" value="NZ_CP036278.1"/>
</dbReference>
<keyword evidence="1" id="KW-0732">Signal</keyword>
<dbReference type="GO" id="GO:0030246">
    <property type="term" value="F:carbohydrate binding"/>
    <property type="evidence" value="ECO:0007669"/>
    <property type="project" value="InterPro"/>
</dbReference>
<dbReference type="EMBL" id="CP036278">
    <property type="protein sequence ID" value="QDU54361.1"/>
    <property type="molecule type" value="Genomic_DNA"/>
</dbReference>
<proteinExistence type="predicted"/>
<dbReference type="InterPro" id="IPR008969">
    <property type="entry name" value="CarboxyPept-like_regulatory"/>
</dbReference>